<dbReference type="PANTHER" id="PTHR30055">
    <property type="entry name" value="HTH-TYPE TRANSCRIPTIONAL REGULATOR RUTR"/>
    <property type="match status" value="1"/>
</dbReference>
<keyword evidence="5" id="KW-1185">Reference proteome</keyword>
<keyword evidence="1" id="KW-0805">Transcription regulation</keyword>
<keyword evidence="3" id="KW-0804">Transcription</keyword>
<dbReference type="EMBL" id="JBHSIS010000025">
    <property type="protein sequence ID" value="MFC4859054.1"/>
    <property type="molecule type" value="Genomic_DNA"/>
</dbReference>
<dbReference type="InterPro" id="IPR050109">
    <property type="entry name" value="HTH-type_TetR-like_transc_reg"/>
</dbReference>
<evidence type="ECO:0000256" key="2">
    <source>
        <dbReference type="ARBA" id="ARBA00023125"/>
    </source>
</evidence>
<name>A0ABV9SE73_9PSEU</name>
<protein>
    <submittedName>
        <fullName evidence="4">TetR/AcrR family transcriptional regulator</fullName>
    </submittedName>
</protein>
<dbReference type="SUPFAM" id="SSF48498">
    <property type="entry name" value="Tetracyclin repressor-like, C-terminal domain"/>
    <property type="match status" value="1"/>
</dbReference>
<comment type="caution">
    <text evidence="4">The sequence shown here is derived from an EMBL/GenBank/DDBJ whole genome shotgun (WGS) entry which is preliminary data.</text>
</comment>
<sequence>MARPRKVSDDELMAACGRAIGRFGPGFTLAQVAGEAGVAVGTVAGRFGSKRRLLLAMMTTGAEGVAPLLRAAAEGRPPLDAITAAVLATTEGVADPASTSNHLGQLGIDLADPALRAGFARLRAAVRAVLTDLFTAADLPGAPPPAQAARIVAAMAHGALMDWALAPEGAVADVLRADLAAVLAGWRVSPPA</sequence>
<dbReference type="SUPFAM" id="SSF46689">
    <property type="entry name" value="Homeodomain-like"/>
    <property type="match status" value="1"/>
</dbReference>
<dbReference type="RefSeq" id="WP_378061892.1">
    <property type="nucleotide sequence ID" value="NZ_JBHSIS010000025.1"/>
</dbReference>
<dbReference type="PANTHER" id="PTHR30055:SF234">
    <property type="entry name" value="HTH-TYPE TRANSCRIPTIONAL REGULATOR BETI"/>
    <property type="match status" value="1"/>
</dbReference>
<reference evidence="5" key="1">
    <citation type="journal article" date="2019" name="Int. J. Syst. Evol. Microbiol.">
        <title>The Global Catalogue of Microorganisms (GCM) 10K type strain sequencing project: providing services to taxonomists for standard genome sequencing and annotation.</title>
        <authorList>
            <consortium name="The Broad Institute Genomics Platform"/>
            <consortium name="The Broad Institute Genome Sequencing Center for Infectious Disease"/>
            <person name="Wu L."/>
            <person name="Ma J."/>
        </authorList>
    </citation>
    <scope>NUCLEOTIDE SEQUENCE [LARGE SCALE GENOMIC DNA]</scope>
    <source>
        <strain evidence="5">ZS-22-S1</strain>
    </source>
</reference>
<dbReference type="InterPro" id="IPR036271">
    <property type="entry name" value="Tet_transcr_reg_TetR-rel_C_sf"/>
</dbReference>
<evidence type="ECO:0000313" key="4">
    <source>
        <dbReference type="EMBL" id="MFC4859054.1"/>
    </source>
</evidence>
<accession>A0ABV9SE73</accession>
<dbReference type="InterPro" id="IPR009057">
    <property type="entry name" value="Homeodomain-like_sf"/>
</dbReference>
<proteinExistence type="predicted"/>
<evidence type="ECO:0000256" key="1">
    <source>
        <dbReference type="ARBA" id="ARBA00023015"/>
    </source>
</evidence>
<evidence type="ECO:0000313" key="5">
    <source>
        <dbReference type="Proteomes" id="UP001595859"/>
    </source>
</evidence>
<evidence type="ECO:0000256" key="3">
    <source>
        <dbReference type="ARBA" id="ARBA00023163"/>
    </source>
</evidence>
<keyword evidence="2" id="KW-0238">DNA-binding</keyword>
<organism evidence="4 5">
    <name type="scientific">Actinophytocola glycyrrhizae</name>
    <dbReference type="NCBI Taxonomy" id="2044873"/>
    <lineage>
        <taxon>Bacteria</taxon>
        <taxon>Bacillati</taxon>
        <taxon>Actinomycetota</taxon>
        <taxon>Actinomycetes</taxon>
        <taxon>Pseudonocardiales</taxon>
        <taxon>Pseudonocardiaceae</taxon>
    </lineage>
</organism>
<dbReference type="Gene3D" id="1.10.357.10">
    <property type="entry name" value="Tetracycline Repressor, domain 2"/>
    <property type="match status" value="1"/>
</dbReference>
<dbReference type="Proteomes" id="UP001595859">
    <property type="component" value="Unassembled WGS sequence"/>
</dbReference>
<gene>
    <name evidence="4" type="ORF">ACFPCV_36630</name>
</gene>